<dbReference type="EMBL" id="BEZZ01133264">
    <property type="protein sequence ID" value="GCC44556.1"/>
    <property type="molecule type" value="Genomic_DNA"/>
</dbReference>
<proteinExistence type="predicted"/>
<dbReference type="Proteomes" id="UP000287033">
    <property type="component" value="Unassembled WGS sequence"/>
</dbReference>
<keyword evidence="2" id="KW-1185">Reference proteome</keyword>
<accession>A0A401TPK2</accession>
<evidence type="ECO:0000313" key="1">
    <source>
        <dbReference type="EMBL" id="GCC44556.1"/>
    </source>
</evidence>
<protein>
    <submittedName>
        <fullName evidence="1">Uncharacterized protein</fullName>
    </submittedName>
</protein>
<reference evidence="1 2" key="1">
    <citation type="journal article" date="2018" name="Nat. Ecol. Evol.">
        <title>Shark genomes provide insights into elasmobranch evolution and the origin of vertebrates.</title>
        <authorList>
            <person name="Hara Y"/>
            <person name="Yamaguchi K"/>
            <person name="Onimaru K"/>
            <person name="Kadota M"/>
            <person name="Koyanagi M"/>
            <person name="Keeley SD"/>
            <person name="Tatsumi K"/>
            <person name="Tanaka K"/>
            <person name="Motone F"/>
            <person name="Kageyama Y"/>
            <person name="Nozu R"/>
            <person name="Adachi N"/>
            <person name="Nishimura O"/>
            <person name="Nakagawa R"/>
            <person name="Tanegashima C"/>
            <person name="Kiyatake I"/>
            <person name="Matsumoto R"/>
            <person name="Murakumo K"/>
            <person name="Nishida K"/>
            <person name="Terakita A"/>
            <person name="Kuratani S"/>
            <person name="Sato K"/>
            <person name="Hyodo S Kuraku.S."/>
        </authorList>
    </citation>
    <scope>NUCLEOTIDE SEQUENCE [LARGE SCALE GENOMIC DNA]</scope>
</reference>
<organism evidence="1 2">
    <name type="scientific">Chiloscyllium punctatum</name>
    <name type="common">Brownbanded bambooshark</name>
    <name type="synonym">Hemiscyllium punctatum</name>
    <dbReference type="NCBI Taxonomy" id="137246"/>
    <lineage>
        <taxon>Eukaryota</taxon>
        <taxon>Metazoa</taxon>
        <taxon>Chordata</taxon>
        <taxon>Craniata</taxon>
        <taxon>Vertebrata</taxon>
        <taxon>Chondrichthyes</taxon>
        <taxon>Elasmobranchii</taxon>
        <taxon>Galeomorphii</taxon>
        <taxon>Galeoidea</taxon>
        <taxon>Orectolobiformes</taxon>
        <taxon>Hemiscylliidae</taxon>
        <taxon>Chiloscyllium</taxon>
    </lineage>
</organism>
<name>A0A401TPK2_CHIPU</name>
<sequence length="100" mass="10858">VLRDVAGTSLLISQSGSPLPVSRTLAPRVNLGRCGNSYRRGACRFLSARPRVSVQITVGSEVRRGALGDFYARSKRVKILTQCCRRDPAAVINQDEAPNC</sequence>
<feature type="non-terminal residue" evidence="1">
    <location>
        <position position="1"/>
    </location>
</feature>
<gene>
    <name evidence="1" type="ORF">chiPu_0028515</name>
</gene>
<comment type="caution">
    <text evidence="1">The sequence shown here is derived from an EMBL/GenBank/DDBJ whole genome shotgun (WGS) entry which is preliminary data.</text>
</comment>
<evidence type="ECO:0000313" key="2">
    <source>
        <dbReference type="Proteomes" id="UP000287033"/>
    </source>
</evidence>
<dbReference type="AlphaFoldDB" id="A0A401TPK2"/>